<protein>
    <recommendedName>
        <fullName evidence="3">RING-type domain-containing protein</fullName>
    </recommendedName>
</protein>
<dbReference type="Gene3D" id="3.30.40.10">
    <property type="entry name" value="Zinc/RING finger domain, C3HC4 (zinc finger)"/>
    <property type="match status" value="1"/>
</dbReference>
<dbReference type="GO" id="GO:0008270">
    <property type="term" value="F:zinc ion binding"/>
    <property type="evidence" value="ECO:0007669"/>
    <property type="project" value="UniProtKB-KW"/>
</dbReference>
<evidence type="ECO:0000259" key="3">
    <source>
        <dbReference type="PROSITE" id="PS50089"/>
    </source>
</evidence>
<keyword evidence="1" id="KW-0863">Zinc-finger</keyword>
<dbReference type="PROSITE" id="PS50089">
    <property type="entry name" value="ZF_RING_2"/>
    <property type="match status" value="1"/>
</dbReference>
<sequence>MSQAQQPTPGNPSTKANPTVVETNNFHEVLKYFNDDGQLKDENTQFAIPCAICLDKNLAIPCRAQHPTLETHEPYAVLSRCGHGFGYSCLYDSLVSYQRRRERPQCPMCRQPVEFWSRGCFRLPPIFLGHERRDDIRRARATLDGNIDPDSITSILGETDPYTIPVEEGILLIKNFTQLGTEDELMDFLRAVLNDEQYRTFVTELDRIARNERSHRQADRGNRYRQSHSHRPSRR</sequence>
<gene>
    <name evidence="4" type="ORF">UCREL1_1519</name>
</gene>
<evidence type="ECO:0000256" key="2">
    <source>
        <dbReference type="SAM" id="MobiDB-lite"/>
    </source>
</evidence>
<feature type="compositionally biased region" description="Basic residues" evidence="2">
    <location>
        <begin position="223"/>
        <end position="235"/>
    </location>
</feature>
<reference evidence="5" key="1">
    <citation type="journal article" date="2013" name="Genome Announc.">
        <title>Draft genome sequence of the grapevine dieback fungus Eutypa lata UCR-EL1.</title>
        <authorList>
            <person name="Blanco-Ulate B."/>
            <person name="Rolshausen P.E."/>
            <person name="Cantu D."/>
        </authorList>
    </citation>
    <scope>NUCLEOTIDE SEQUENCE [LARGE SCALE GENOMIC DNA]</scope>
    <source>
        <strain evidence="5">UCR-EL1</strain>
    </source>
</reference>
<evidence type="ECO:0000313" key="5">
    <source>
        <dbReference type="Proteomes" id="UP000012174"/>
    </source>
</evidence>
<dbReference type="SUPFAM" id="SSF57850">
    <property type="entry name" value="RING/U-box"/>
    <property type="match status" value="1"/>
</dbReference>
<accession>M7TND7</accession>
<dbReference type="SMART" id="SM00184">
    <property type="entry name" value="RING"/>
    <property type="match status" value="1"/>
</dbReference>
<keyword evidence="5" id="KW-1185">Reference proteome</keyword>
<dbReference type="InterPro" id="IPR001841">
    <property type="entry name" value="Znf_RING"/>
</dbReference>
<dbReference type="InterPro" id="IPR013083">
    <property type="entry name" value="Znf_RING/FYVE/PHD"/>
</dbReference>
<proteinExistence type="predicted"/>
<dbReference type="Proteomes" id="UP000012174">
    <property type="component" value="Unassembled WGS sequence"/>
</dbReference>
<evidence type="ECO:0000256" key="1">
    <source>
        <dbReference type="PROSITE-ProRule" id="PRU00175"/>
    </source>
</evidence>
<dbReference type="EMBL" id="KB705644">
    <property type="protein sequence ID" value="EMR71421.1"/>
    <property type="molecule type" value="Genomic_DNA"/>
</dbReference>
<keyword evidence="1" id="KW-0479">Metal-binding</keyword>
<dbReference type="OrthoDB" id="8062037at2759"/>
<keyword evidence="1" id="KW-0862">Zinc</keyword>
<feature type="domain" description="RING-type" evidence="3">
    <location>
        <begin position="50"/>
        <end position="110"/>
    </location>
</feature>
<feature type="compositionally biased region" description="Basic and acidic residues" evidence="2">
    <location>
        <begin position="212"/>
        <end position="222"/>
    </location>
</feature>
<dbReference type="AlphaFoldDB" id="M7TND7"/>
<name>M7TND7_EUTLA</name>
<feature type="region of interest" description="Disordered" evidence="2">
    <location>
        <begin position="212"/>
        <end position="235"/>
    </location>
</feature>
<dbReference type="HOGENOM" id="CLU_1180220_0_0_1"/>
<dbReference type="KEGG" id="ela:UCREL1_1519"/>
<organism evidence="4 5">
    <name type="scientific">Eutypa lata (strain UCR-EL1)</name>
    <name type="common">Grapevine dieback disease fungus</name>
    <name type="synonym">Eutypa armeniacae</name>
    <dbReference type="NCBI Taxonomy" id="1287681"/>
    <lineage>
        <taxon>Eukaryota</taxon>
        <taxon>Fungi</taxon>
        <taxon>Dikarya</taxon>
        <taxon>Ascomycota</taxon>
        <taxon>Pezizomycotina</taxon>
        <taxon>Sordariomycetes</taxon>
        <taxon>Xylariomycetidae</taxon>
        <taxon>Xylariales</taxon>
        <taxon>Diatrypaceae</taxon>
        <taxon>Eutypa</taxon>
    </lineage>
</organism>
<evidence type="ECO:0000313" key="4">
    <source>
        <dbReference type="EMBL" id="EMR71421.1"/>
    </source>
</evidence>